<dbReference type="Proteomes" id="UP001530315">
    <property type="component" value="Unassembled WGS sequence"/>
</dbReference>
<proteinExistence type="predicted"/>
<accession>A0ABD3PWN7</accession>
<name>A0ABD3PWN7_9STRA</name>
<evidence type="ECO:0000313" key="3">
    <source>
        <dbReference type="Proteomes" id="UP001530315"/>
    </source>
</evidence>
<reference evidence="2 3" key="1">
    <citation type="submission" date="2024-10" db="EMBL/GenBank/DDBJ databases">
        <title>Updated reference genomes for cyclostephanoid diatoms.</title>
        <authorList>
            <person name="Roberts W.R."/>
            <person name="Alverson A.J."/>
        </authorList>
    </citation>
    <scope>NUCLEOTIDE SEQUENCE [LARGE SCALE GENOMIC DNA]</scope>
    <source>
        <strain evidence="2 3">AJA276-08</strain>
    </source>
</reference>
<sequence>MVEEGHTVSTMEAYLGLQDALRKIRAYMGSQHPGAWAGVNICIDKKLGVVVMMSQEKWDRMKSICSFWLEQLDQGTSELGYKHLLSDRGFMVNVTQAYPGIKPYLKGFHLSLETWRGGRDKEGWKLTPKEAEQEAARAKERKRGQETEENLSDTSAMDDIKMDLLTQASTSRVETGHGLPGGFTLVAPRFREDLEAILCLAESKQQYMRRRSQDSHGILWL</sequence>
<organism evidence="2 3">
    <name type="scientific">Stephanodiscus triporus</name>
    <dbReference type="NCBI Taxonomy" id="2934178"/>
    <lineage>
        <taxon>Eukaryota</taxon>
        <taxon>Sar</taxon>
        <taxon>Stramenopiles</taxon>
        <taxon>Ochrophyta</taxon>
        <taxon>Bacillariophyta</taxon>
        <taxon>Coscinodiscophyceae</taxon>
        <taxon>Thalassiosirophycidae</taxon>
        <taxon>Stephanodiscales</taxon>
        <taxon>Stephanodiscaceae</taxon>
        <taxon>Stephanodiscus</taxon>
    </lineage>
</organism>
<gene>
    <name evidence="2" type="ORF">ACHAW5_007065</name>
</gene>
<comment type="caution">
    <text evidence="2">The sequence shown here is derived from an EMBL/GenBank/DDBJ whole genome shotgun (WGS) entry which is preliminary data.</text>
</comment>
<keyword evidence="3" id="KW-1185">Reference proteome</keyword>
<feature type="compositionally biased region" description="Basic and acidic residues" evidence="1">
    <location>
        <begin position="136"/>
        <end position="146"/>
    </location>
</feature>
<dbReference type="EMBL" id="JALLAZ020000549">
    <property type="protein sequence ID" value="KAL3792549.1"/>
    <property type="molecule type" value="Genomic_DNA"/>
</dbReference>
<evidence type="ECO:0000256" key="1">
    <source>
        <dbReference type="SAM" id="MobiDB-lite"/>
    </source>
</evidence>
<evidence type="ECO:0000313" key="2">
    <source>
        <dbReference type="EMBL" id="KAL3792549.1"/>
    </source>
</evidence>
<protein>
    <submittedName>
        <fullName evidence="2">Uncharacterized protein</fullName>
    </submittedName>
</protein>
<feature type="region of interest" description="Disordered" evidence="1">
    <location>
        <begin position="136"/>
        <end position="156"/>
    </location>
</feature>
<dbReference type="AlphaFoldDB" id="A0ABD3PWN7"/>